<keyword evidence="1" id="KW-0813">Transport</keyword>
<keyword evidence="2" id="KW-0653">Protein transport</keyword>
<feature type="domain" description="Mon2 C-terminal" evidence="5">
    <location>
        <begin position="1011"/>
        <end position="1104"/>
    </location>
</feature>
<name>A0A915LK70_MELJA</name>
<feature type="domain" description="Mon2 C-terminal" evidence="5">
    <location>
        <begin position="1118"/>
        <end position="1502"/>
    </location>
</feature>
<keyword evidence="7" id="KW-1185">Reference proteome</keyword>
<organism evidence="7 8">
    <name type="scientific">Meloidogyne javanica</name>
    <name type="common">Root-knot nematode worm</name>
    <dbReference type="NCBI Taxonomy" id="6303"/>
    <lineage>
        <taxon>Eukaryota</taxon>
        <taxon>Metazoa</taxon>
        <taxon>Ecdysozoa</taxon>
        <taxon>Nematoda</taxon>
        <taxon>Chromadorea</taxon>
        <taxon>Rhabditida</taxon>
        <taxon>Tylenchina</taxon>
        <taxon>Tylenchomorpha</taxon>
        <taxon>Tylenchoidea</taxon>
        <taxon>Meloidogynidae</taxon>
        <taxon>Meloidogyninae</taxon>
        <taxon>Meloidogyne</taxon>
        <taxon>Meloidogyne incognita group</taxon>
    </lineage>
</organism>
<evidence type="ECO:0000313" key="7">
    <source>
        <dbReference type="Proteomes" id="UP000887561"/>
    </source>
</evidence>
<evidence type="ECO:0000256" key="1">
    <source>
        <dbReference type="ARBA" id="ARBA00022448"/>
    </source>
</evidence>
<dbReference type="Pfam" id="PF12783">
    <property type="entry name" value="Sec7-like_HUS"/>
    <property type="match status" value="2"/>
</dbReference>
<dbReference type="InterPro" id="IPR032629">
    <property type="entry name" value="DCB_dom"/>
</dbReference>
<dbReference type="SUPFAM" id="SSF48371">
    <property type="entry name" value="ARM repeat"/>
    <property type="match status" value="1"/>
</dbReference>
<dbReference type="InterPro" id="IPR032817">
    <property type="entry name" value="Mon2_C"/>
</dbReference>
<evidence type="ECO:0000256" key="3">
    <source>
        <dbReference type="SAM" id="MobiDB-lite"/>
    </source>
</evidence>
<feature type="region of interest" description="Disordered" evidence="3">
    <location>
        <begin position="172"/>
        <end position="191"/>
    </location>
</feature>
<evidence type="ECO:0000256" key="2">
    <source>
        <dbReference type="ARBA" id="ARBA00022927"/>
    </source>
</evidence>
<protein>
    <submittedName>
        <fullName evidence="8">Protein MON2 homolog</fullName>
    </submittedName>
</protein>
<dbReference type="InterPro" id="IPR016024">
    <property type="entry name" value="ARM-type_fold"/>
</dbReference>
<evidence type="ECO:0000259" key="5">
    <source>
        <dbReference type="Pfam" id="PF16206"/>
    </source>
</evidence>
<evidence type="ECO:0000259" key="6">
    <source>
        <dbReference type="Pfam" id="PF16213"/>
    </source>
</evidence>
<feature type="domain" description="Mon2/Sec7/BIG1-like dimerisation and cyclophilin-binding" evidence="6">
    <location>
        <begin position="2"/>
        <end position="169"/>
    </location>
</feature>
<evidence type="ECO:0000259" key="4">
    <source>
        <dbReference type="Pfam" id="PF12783"/>
    </source>
</evidence>
<dbReference type="GO" id="GO:0015031">
    <property type="term" value="P:protein transport"/>
    <property type="evidence" value="ECO:0007669"/>
    <property type="project" value="UniProtKB-KW"/>
</dbReference>
<dbReference type="InterPro" id="IPR032691">
    <property type="entry name" value="Mon2/Sec7/BIG1-like_HUS"/>
</dbReference>
<evidence type="ECO:0000313" key="8">
    <source>
        <dbReference type="WBParaSite" id="scaffold1191_cov310.g2634"/>
    </source>
</evidence>
<reference evidence="8" key="1">
    <citation type="submission" date="2022-11" db="UniProtKB">
        <authorList>
            <consortium name="WormBaseParasite"/>
        </authorList>
    </citation>
    <scope>IDENTIFICATION</scope>
</reference>
<feature type="compositionally biased region" description="Low complexity" evidence="3">
    <location>
        <begin position="175"/>
        <end position="188"/>
    </location>
</feature>
<sequence length="1749" mass="194995">MSDFRSLSMDAKKKHNHAAESGLVKIRNISAACESQQDSDLIQALRISCTELLHPFLLGCSSKNPRLVQISLQAIQRLIHNRVIEANVVPAIVNELWVLTEAECEELKVIQTITPFVGTELFVNNWALAKCIVLTFRLNASKDSLVINAASAAVRQLFSCVFERVIKEDETPEIQQQQQTPPNQQQQTLAPPSLRPAAADAFLLLRDLCALIRREQPSWLIGLQRIAPILGLELLESVIKNYPSIFLKHQEFAELLKTQISAQIAAKMLHVGEREFAMLAVAAANATQANNVDNQQLQQQSSHLTSQMAKSAASSTSTGRDFPIVIRSLRISLALVTNYHSLLGAQSEAIIHFLIELLAQHPSTSWEAAVAIEVLHKMLSQPKLLSWLCTRPDGSKFLEAIVFSRLFAFIRKCLDEAAIDGSTMRDGENNAQPGFVYKGVFLPLGDGHPSSKRLILLDWLDKHNAEKIPEAYCLSLSYATFCVASRSLHSAIEEDFQNHQKESFEYSEFAKELYNSSYHFLVAGLSTLLDCSVDDSLNEQLLNCICSMAILALRLQLPKPRREVLKAICRATLPFQYYNKFIDSIKATTANGTLVGDNISSSTSTDDSTTFDPQKDRFLTSQAKIIFEGIEHNIVAMGTVCPSPYLPPQLFNTSVMLTAKNLQVLRIVVNLTINNGSQLSDCWEMVLTTLQHFVWIIGLRPSPTGSFRTGMNELSNVAPIAEANSNTLSSTTTTNASAVSGVLCSNTVILTNMASSELPDINQQLGSLFESTSKLDEVSLHHVIAALCKLSNETMTVAQHSLRETSFFSFAKLQQAALVNLPRLHVFWRPVTAHLLELCSHSNNNIREWGSISLTKLVEEGMKQVVGGVISGGDEEITKKEQLILSPLCSMNEISFSDVRAKQLDCLMKILQADNRTLETPLWPFIVQIVRSIVATDTQIKVDPQLIDQGFRALSLMVKEFLSVLPFECVEMLVETNALYGQQQLHLNWDISDFVRRETNHGKIEAEVDQQQIWLLIYQALGNLCSDPRPPVRKSACDTLLQTVAAHGQALNIKCWEQMLTEILFPMLCRVHQCAQTASTQRSNTTNSLGAPNLMIHHSRDTIDSLDHSLSPSLPEPLWMSAWSNWLQIARSILAPDFCETTDEAFLSTCDVDSGYSKSVVLPTTRKSYVPSLYHLSTLLETFIWLFHRVRQQVPVDDIRLQCLGQLFIDLASVPISSDQIPISTLFVNTKNGSEQQLPLNMAQEYLFSCTRAILQEQIETKNVNSGLRAALPDMLRLLILWMQFSWKKPQNKFISDKSSSNSLEIGDIKNNSNLITFGETSMKMLLEFYSKTAAYEEVIQHTILVDIIKALGEPLALKYSCPSQTTWQLAAATLNKVCQVGISIARENVNLFKQLWPCLANVVENFLFSSSKSSKLLNADERKRHEFVDCLLVELLRAELLPFANKLPRDFMISIIDILNRGSINTIDANDVLASDLHEQRTDLSRVCFDALLSLSQMEEETNKPISSSFFTSSTVHHRTDGGFLRNTTSQSHRQAVASAKNSSSNLFIYALNNQSPISLRLTASDLHEQRTDLSRVCFDALLSLSQMEEETNKPISSSFFTSSTVHHRTDGGFLRNTTSQSHRQAVASAKNSSSLGATAISSLLNRCKQVLNCFARDEQRCGGHFPPLPQERVFEAISALRAVSALIDGFSRNPTSVLYSHLVTLHPNLVQLIPSSRCDQQLELALMTCLNSYQTLLLLNLHINENK</sequence>
<proteinExistence type="predicted"/>
<dbReference type="Pfam" id="PF16206">
    <property type="entry name" value="Mon2_C"/>
    <property type="match status" value="3"/>
</dbReference>
<feature type="domain" description="Mon2/Sec7/BIG1-like HUS" evidence="4">
    <location>
        <begin position="307"/>
        <end position="387"/>
    </location>
</feature>
<accession>A0A915LK70</accession>
<dbReference type="WBParaSite" id="scaffold1191_cov310.g2634">
    <property type="protein sequence ID" value="scaffold1191_cov310.g2634"/>
    <property type="gene ID" value="scaffold1191_cov310.g2634"/>
</dbReference>
<dbReference type="Proteomes" id="UP000887561">
    <property type="component" value="Unplaced"/>
</dbReference>
<dbReference type="Pfam" id="PF16213">
    <property type="entry name" value="DCB"/>
    <property type="match status" value="1"/>
</dbReference>
<feature type="domain" description="Mon2 C-terminal" evidence="5">
    <location>
        <begin position="1620"/>
        <end position="1721"/>
    </location>
</feature>
<feature type="domain" description="Mon2/Sec7/BIG1-like HUS" evidence="4">
    <location>
        <begin position="198"/>
        <end position="267"/>
    </location>
</feature>